<evidence type="ECO:0000256" key="2">
    <source>
        <dbReference type="ARBA" id="ARBA00009677"/>
    </source>
</evidence>
<dbReference type="InterPro" id="IPR037925">
    <property type="entry name" value="FlgE/F/G-like"/>
</dbReference>
<dbReference type="Pfam" id="PF06429">
    <property type="entry name" value="Flg_bbr_C"/>
    <property type="match status" value="1"/>
</dbReference>
<evidence type="ECO:0000256" key="3">
    <source>
        <dbReference type="ARBA" id="ARBA00023143"/>
    </source>
</evidence>
<dbReference type="Proteomes" id="UP001165341">
    <property type="component" value="Unassembled WGS sequence"/>
</dbReference>
<dbReference type="InterPro" id="IPR001444">
    <property type="entry name" value="Flag_bb_rod_N"/>
</dbReference>
<dbReference type="RefSeq" id="WP_243012346.1">
    <property type="nucleotide sequence ID" value="NZ_JALGAR010000003.1"/>
</dbReference>
<comment type="similarity">
    <text evidence="2 4">Belongs to the flagella basal body rod proteins family.</text>
</comment>
<evidence type="ECO:0000256" key="1">
    <source>
        <dbReference type="ARBA" id="ARBA00004117"/>
    </source>
</evidence>
<keyword evidence="8" id="KW-0969">Cilium</keyword>
<evidence type="ECO:0000259" key="7">
    <source>
        <dbReference type="Pfam" id="PF22692"/>
    </source>
</evidence>
<evidence type="ECO:0000313" key="8">
    <source>
        <dbReference type="EMBL" id="MCI4658673.1"/>
    </source>
</evidence>
<name>A0AA41UFJ0_9MICO</name>
<evidence type="ECO:0000259" key="5">
    <source>
        <dbReference type="Pfam" id="PF00460"/>
    </source>
</evidence>
<sequence>MLRSLYSGISGLRAHQTMLDVTANNIANVNTTAFKSSSTQFQDTLSQLTQGAGSPQTAVGGTNPAQVGLGVQVAGISTNFAQGSSQSTGRATDMMISGDGFFVTKQGGETLYTRAGNFDFDAQGRLVSPSGAIVQGWNAVDGVINEGGVTGNITLPLQAVIGAKPTTSASVAGNLPSDAAYGTTLSREFTSYDGTGKASQVSVTFTNKAPLGSLAAWTVTSTPVSTTTPDPILTFDALGKPTSAVTALTVGNVTVDLSTISGYAKLSDLAAASKDGNAAGSLTSFTLGKDGTLVGLFSNGKQEAIGRIALATFTNPGGLEKAGGSEYRSTFNSGAAALGAPGSAGMGTLTSGSLEMSNVDLSQEFTNLIVAQRGFQANARIITTSDEVLTELTNLKR</sequence>
<keyword evidence="8" id="KW-0282">Flagellum</keyword>
<dbReference type="AlphaFoldDB" id="A0AA41UFJ0"/>
<dbReference type="InterPro" id="IPR020013">
    <property type="entry name" value="Flagellar_FlgE/F/G"/>
</dbReference>
<feature type="domain" description="Flagellar basal-body/hook protein C-terminal" evidence="6">
    <location>
        <begin position="351"/>
        <end position="395"/>
    </location>
</feature>
<accession>A0AA41UFJ0</accession>
<dbReference type="Gene3D" id="2.60.98.20">
    <property type="entry name" value="Flagellar hook protein FlgE"/>
    <property type="match status" value="1"/>
</dbReference>
<dbReference type="EMBL" id="JALGAR010000003">
    <property type="protein sequence ID" value="MCI4658673.1"/>
    <property type="molecule type" value="Genomic_DNA"/>
</dbReference>
<dbReference type="InterPro" id="IPR053967">
    <property type="entry name" value="LlgE_F_G-like_D1"/>
</dbReference>
<dbReference type="InterPro" id="IPR037058">
    <property type="entry name" value="Falgellar_hook_FlgE_sf"/>
</dbReference>
<dbReference type="GO" id="GO:0005829">
    <property type="term" value="C:cytosol"/>
    <property type="evidence" value="ECO:0007669"/>
    <property type="project" value="TreeGrafter"/>
</dbReference>
<feature type="domain" description="Flagellar hook protein FlgE/F/G-like D1" evidence="7">
    <location>
        <begin position="95"/>
        <end position="159"/>
    </location>
</feature>
<keyword evidence="9" id="KW-1185">Reference proteome</keyword>
<feature type="domain" description="Flagellar basal body rod protein N-terminal" evidence="5">
    <location>
        <begin position="5"/>
        <end position="35"/>
    </location>
</feature>
<dbReference type="NCBIfam" id="TIGR03506">
    <property type="entry name" value="FlgEFG_subfam"/>
    <property type="match status" value="1"/>
</dbReference>
<dbReference type="Pfam" id="PF22692">
    <property type="entry name" value="LlgE_F_G_D1"/>
    <property type="match status" value="1"/>
</dbReference>
<comment type="function">
    <text evidence="4">A flexible structure which links the flagellar filament to the drive apparatus in the basal body.</text>
</comment>
<comment type="subcellular location">
    <subcellularLocation>
        <location evidence="1 4">Bacterial flagellum basal body</location>
    </subcellularLocation>
</comment>
<evidence type="ECO:0000259" key="6">
    <source>
        <dbReference type="Pfam" id="PF06429"/>
    </source>
</evidence>
<dbReference type="GO" id="GO:0071978">
    <property type="term" value="P:bacterial-type flagellum-dependent swarming motility"/>
    <property type="evidence" value="ECO:0007669"/>
    <property type="project" value="TreeGrafter"/>
</dbReference>
<gene>
    <name evidence="8" type="ORF">MQH31_12730</name>
</gene>
<dbReference type="GO" id="GO:0009424">
    <property type="term" value="C:bacterial-type flagellum hook"/>
    <property type="evidence" value="ECO:0007669"/>
    <property type="project" value="TreeGrafter"/>
</dbReference>
<keyword evidence="8" id="KW-0966">Cell projection</keyword>
<proteinExistence type="inferred from homology"/>
<dbReference type="PANTHER" id="PTHR30435:SF1">
    <property type="entry name" value="FLAGELLAR HOOK PROTEIN FLGE"/>
    <property type="match status" value="1"/>
</dbReference>
<dbReference type="SUPFAM" id="SSF117143">
    <property type="entry name" value="Flagellar hook protein flgE"/>
    <property type="match status" value="1"/>
</dbReference>
<dbReference type="GO" id="GO:0009425">
    <property type="term" value="C:bacterial-type flagellum basal body"/>
    <property type="evidence" value="ECO:0007669"/>
    <property type="project" value="UniProtKB-SubCell"/>
</dbReference>
<dbReference type="Pfam" id="PF00460">
    <property type="entry name" value="Flg_bb_rod"/>
    <property type="match status" value="1"/>
</dbReference>
<dbReference type="InterPro" id="IPR010930">
    <property type="entry name" value="Flg_bb/hook_C_dom"/>
</dbReference>
<evidence type="ECO:0000313" key="9">
    <source>
        <dbReference type="Proteomes" id="UP001165341"/>
    </source>
</evidence>
<organism evidence="8 9">
    <name type="scientific">Cryobacterium zhongshanensis</name>
    <dbReference type="NCBI Taxonomy" id="2928153"/>
    <lineage>
        <taxon>Bacteria</taxon>
        <taxon>Bacillati</taxon>
        <taxon>Actinomycetota</taxon>
        <taxon>Actinomycetes</taxon>
        <taxon>Micrococcales</taxon>
        <taxon>Microbacteriaceae</taxon>
        <taxon>Cryobacterium</taxon>
    </lineage>
</organism>
<keyword evidence="3 4" id="KW-0975">Bacterial flagellum</keyword>
<reference evidence="8" key="1">
    <citation type="submission" date="2022-03" db="EMBL/GenBank/DDBJ databases">
        <title>Cryobacterium sp. nov. strain ZS14-85, isolated from Antarctic soil.</title>
        <authorList>
            <person name="Li J."/>
            <person name="Niu G."/>
        </authorList>
    </citation>
    <scope>NUCLEOTIDE SEQUENCE</scope>
    <source>
        <strain evidence="8">ZS14-85</strain>
    </source>
</reference>
<protein>
    <recommendedName>
        <fullName evidence="4">Flagellar hook protein FlgE</fullName>
    </recommendedName>
</protein>
<evidence type="ECO:0000256" key="4">
    <source>
        <dbReference type="RuleBase" id="RU362116"/>
    </source>
</evidence>
<comment type="caution">
    <text evidence="8">The sequence shown here is derived from an EMBL/GenBank/DDBJ whole genome shotgun (WGS) entry which is preliminary data.</text>
</comment>
<dbReference type="PANTHER" id="PTHR30435">
    <property type="entry name" value="FLAGELLAR PROTEIN"/>
    <property type="match status" value="1"/>
</dbReference>